<reference evidence="2" key="1">
    <citation type="journal article" date="2020" name="Stud. Mycol.">
        <title>101 Dothideomycetes genomes: a test case for predicting lifestyles and emergence of pathogens.</title>
        <authorList>
            <person name="Haridas S."/>
            <person name="Albert R."/>
            <person name="Binder M."/>
            <person name="Bloem J."/>
            <person name="Labutti K."/>
            <person name="Salamov A."/>
            <person name="Andreopoulos B."/>
            <person name="Baker S."/>
            <person name="Barry K."/>
            <person name="Bills G."/>
            <person name="Bluhm B."/>
            <person name="Cannon C."/>
            <person name="Castanera R."/>
            <person name="Culley D."/>
            <person name="Daum C."/>
            <person name="Ezra D."/>
            <person name="Gonzalez J."/>
            <person name="Henrissat B."/>
            <person name="Kuo A."/>
            <person name="Liang C."/>
            <person name="Lipzen A."/>
            <person name="Lutzoni F."/>
            <person name="Magnuson J."/>
            <person name="Mondo S."/>
            <person name="Nolan M."/>
            <person name="Ohm R."/>
            <person name="Pangilinan J."/>
            <person name="Park H.-J."/>
            <person name="Ramirez L."/>
            <person name="Alfaro M."/>
            <person name="Sun H."/>
            <person name="Tritt A."/>
            <person name="Yoshinaga Y."/>
            <person name="Zwiers L.-H."/>
            <person name="Turgeon B."/>
            <person name="Goodwin S."/>
            <person name="Spatafora J."/>
            <person name="Crous P."/>
            <person name="Grigoriev I."/>
        </authorList>
    </citation>
    <scope>NUCLEOTIDE SEQUENCE</scope>
    <source>
        <strain evidence="2">CBS 119925</strain>
    </source>
</reference>
<evidence type="ECO:0000313" key="2">
    <source>
        <dbReference type="EMBL" id="KAF2742538.1"/>
    </source>
</evidence>
<gene>
    <name evidence="2" type="ORF">M011DRAFT_264936</name>
</gene>
<dbReference type="AlphaFoldDB" id="A0A6A6UWA4"/>
<evidence type="ECO:0000256" key="1">
    <source>
        <dbReference type="SAM" id="MobiDB-lite"/>
    </source>
</evidence>
<proteinExistence type="predicted"/>
<feature type="region of interest" description="Disordered" evidence="1">
    <location>
        <begin position="1"/>
        <end position="48"/>
    </location>
</feature>
<keyword evidence="3" id="KW-1185">Reference proteome</keyword>
<organism evidence="2 3">
    <name type="scientific">Sporormia fimetaria CBS 119925</name>
    <dbReference type="NCBI Taxonomy" id="1340428"/>
    <lineage>
        <taxon>Eukaryota</taxon>
        <taxon>Fungi</taxon>
        <taxon>Dikarya</taxon>
        <taxon>Ascomycota</taxon>
        <taxon>Pezizomycotina</taxon>
        <taxon>Dothideomycetes</taxon>
        <taxon>Pleosporomycetidae</taxon>
        <taxon>Pleosporales</taxon>
        <taxon>Sporormiaceae</taxon>
        <taxon>Sporormia</taxon>
    </lineage>
</organism>
<dbReference type="EMBL" id="MU006607">
    <property type="protein sequence ID" value="KAF2742538.1"/>
    <property type="molecule type" value="Genomic_DNA"/>
</dbReference>
<accession>A0A6A6UWA4</accession>
<evidence type="ECO:0000313" key="3">
    <source>
        <dbReference type="Proteomes" id="UP000799440"/>
    </source>
</evidence>
<sequence length="108" mass="11986">MQIRHRSQRESRNVIGHQRRDTESSLPCTIDSDIDTCPSSQTPRGMHVSGPLRILVGNLLEDFSSSRFRCGNSVFGRTLRVNVGQKSTSKSDDNLMDARGLLKATLNA</sequence>
<feature type="compositionally biased region" description="Basic and acidic residues" evidence="1">
    <location>
        <begin position="8"/>
        <end position="23"/>
    </location>
</feature>
<dbReference type="Proteomes" id="UP000799440">
    <property type="component" value="Unassembled WGS sequence"/>
</dbReference>
<protein>
    <submittedName>
        <fullName evidence="2">Uncharacterized protein</fullName>
    </submittedName>
</protein>
<name>A0A6A6UWA4_9PLEO</name>